<evidence type="ECO:0000313" key="4">
    <source>
        <dbReference type="Proteomes" id="UP000462449"/>
    </source>
</evidence>
<keyword evidence="3" id="KW-1185">Reference proteome</keyword>
<dbReference type="RefSeq" id="WP_156196987.1">
    <property type="nucleotide sequence ID" value="NZ_QTZN02000053.1"/>
</dbReference>
<reference evidence="1 4" key="2">
    <citation type="submission" date="2019-12" db="EMBL/GenBank/DDBJ databases">
        <title>Draft genome sequence of Labilibaculum sp. strain 44 isolated from deep waters of Black Sea.</title>
        <authorList>
            <person name="Yadav S."/>
            <person name="Villanueva L."/>
        </authorList>
    </citation>
    <scope>NUCLEOTIDE SEQUENCE [LARGE SCALE GENOMIC DNA]</scope>
    <source>
        <strain evidence="1 4">44</strain>
    </source>
</reference>
<evidence type="ECO:0000313" key="3">
    <source>
        <dbReference type="Proteomes" id="UP000285951"/>
    </source>
</evidence>
<evidence type="ECO:0000313" key="1">
    <source>
        <dbReference type="EMBL" id="MUP39587.1"/>
    </source>
</evidence>
<name>A0A7M4DAA8_9BACT</name>
<accession>A0A7M4DAA8</accession>
<dbReference type="SUPFAM" id="SSF49464">
    <property type="entry name" value="Carboxypeptidase regulatory domain-like"/>
    <property type="match status" value="1"/>
</dbReference>
<comment type="caution">
    <text evidence="1">The sequence shown here is derived from an EMBL/GenBank/DDBJ whole genome shotgun (WGS) entry which is preliminary data.</text>
</comment>
<evidence type="ECO:0000313" key="2">
    <source>
        <dbReference type="EMBL" id="MVB08792.1"/>
    </source>
</evidence>
<dbReference type="EMBL" id="QTZN02000053">
    <property type="protein sequence ID" value="MVB08792.1"/>
    <property type="molecule type" value="Genomic_DNA"/>
</dbReference>
<dbReference type="AlphaFoldDB" id="A0A7M4DAA8"/>
<dbReference type="EMBL" id="WOTW01000053">
    <property type="protein sequence ID" value="MUP39587.1"/>
    <property type="molecule type" value="Genomic_DNA"/>
</dbReference>
<dbReference type="Pfam" id="PF13715">
    <property type="entry name" value="CarbopepD_reg_2"/>
    <property type="match status" value="1"/>
</dbReference>
<proteinExistence type="predicted"/>
<dbReference type="Gene3D" id="2.60.40.1120">
    <property type="entry name" value="Carboxypeptidase-like, regulatory domain"/>
    <property type="match status" value="1"/>
</dbReference>
<dbReference type="Proteomes" id="UP000285951">
    <property type="component" value="Unassembled WGS sequence"/>
</dbReference>
<gene>
    <name evidence="2" type="ORF">DWB62_017360</name>
    <name evidence="1" type="ORF">GNY23_17360</name>
</gene>
<organism evidence="1 4">
    <name type="scientific">Labilibaculum euxinus</name>
    <dbReference type="NCBI Taxonomy" id="2686357"/>
    <lineage>
        <taxon>Bacteria</taxon>
        <taxon>Pseudomonadati</taxon>
        <taxon>Bacteroidota</taxon>
        <taxon>Bacteroidia</taxon>
        <taxon>Marinilabiliales</taxon>
        <taxon>Marinifilaceae</taxon>
        <taxon>Labilibaculum</taxon>
    </lineage>
</organism>
<protein>
    <submittedName>
        <fullName evidence="1">Uncharacterized protein</fullName>
    </submittedName>
</protein>
<dbReference type="InterPro" id="IPR008969">
    <property type="entry name" value="CarboxyPept-like_regulatory"/>
</dbReference>
<dbReference type="OrthoDB" id="1223654at2"/>
<reference evidence="2 3" key="1">
    <citation type="submission" date="2019-11" db="EMBL/GenBank/DDBJ databases">
        <title>Draft genome sequence of Labilibaculum sp. strain SYP isolated from Black Sea.</title>
        <authorList>
            <person name="Yadav S."/>
            <person name="Villanueva L."/>
        </authorList>
    </citation>
    <scope>NUCLEOTIDE SEQUENCE [LARGE SCALE GENOMIC DNA]</scope>
    <source>
        <strain evidence="2 3">44</strain>
    </source>
</reference>
<dbReference type="Proteomes" id="UP000462449">
    <property type="component" value="Unassembled WGS sequence"/>
</dbReference>
<sequence>MTYNFHPISTIEGIGTNLEQCFLNKGIRYTEDLITVPFRNLQQTFKDNSLIFNKLNEFKKCAIILQTTNDKQLTESFVKSGIQGLAELGWKKPERLVQIVEESKEKRLLKDSLDLLKAVEIQKYAIEFKNTTIFYGKVFNKKKEPVANAEVYINNKHFVTDDQGQFYIPGIQYGKRKIVIRAEGFKSVNITKEFTPDRTVTYTFALLEGTNKVNKLIRTINPGDKFVTKKIEPSDLNAGDKFYVNYLYKNGSIGLLSVHQTKEDYTITTQKLIAPSTIIDDSSIQLKDSFEWTGKTFKKISGSLIELRLLTSKIIN</sequence>